<protein>
    <recommendedName>
        <fullName evidence="4">DUF5610 domain-containing protein</fullName>
    </recommendedName>
</protein>
<reference evidence="2 3" key="1">
    <citation type="journal article" date="2007" name="PLoS Genet.">
        <title>A tale of two oxidation states: bacterial colonization of arsenic-rich environments.</title>
        <authorList>
            <person name="Muller D."/>
            <person name="Medigue C."/>
            <person name="Koechler S."/>
            <person name="Barbe V."/>
            <person name="Barakat M."/>
            <person name="Talla E."/>
            <person name="Bonnefoy V."/>
            <person name="Krin E."/>
            <person name="Arsene-Ploetze F."/>
            <person name="Carapito C."/>
            <person name="Chandler M."/>
            <person name="Cournoyer B."/>
            <person name="Cruveiller S."/>
            <person name="Dossat C."/>
            <person name="Duval S."/>
            <person name="Heymann M."/>
            <person name="Leize E."/>
            <person name="Lieutaud A."/>
            <person name="Lievremont D."/>
            <person name="Makita Y."/>
            <person name="Mangenot S."/>
            <person name="Nitschke W."/>
            <person name="Ortet P."/>
            <person name="Perdrial N."/>
            <person name="Schoepp B."/>
            <person name="Siguier N."/>
            <person name="Simeonova D.D."/>
            <person name="Rouy Z."/>
            <person name="Segurens B."/>
            <person name="Turlin E."/>
            <person name="Vallenet D."/>
            <person name="Van Dorsselaer A."/>
            <person name="Weiss S."/>
            <person name="Weissenbach J."/>
            <person name="Lett M.C."/>
            <person name="Danchin A."/>
            <person name="Bertin P.N."/>
        </authorList>
    </citation>
    <scope>NUCLEOTIDE SEQUENCE [LARGE SCALE GENOMIC DNA]</scope>
    <source>
        <strain evidence="3">ULPAs1</strain>
    </source>
</reference>
<dbReference type="OrthoDB" id="49105at2"/>
<proteinExistence type="predicted"/>
<gene>
    <name evidence="2" type="ordered locus">HEAR1066</name>
</gene>
<organism evidence="2 3">
    <name type="scientific">Herminiimonas arsenicoxydans</name>
    <dbReference type="NCBI Taxonomy" id="204773"/>
    <lineage>
        <taxon>Bacteria</taxon>
        <taxon>Pseudomonadati</taxon>
        <taxon>Pseudomonadota</taxon>
        <taxon>Betaproteobacteria</taxon>
        <taxon>Burkholderiales</taxon>
        <taxon>Oxalobacteraceae</taxon>
        <taxon>Herminiimonas</taxon>
    </lineage>
</organism>
<feature type="compositionally biased region" description="Basic and acidic residues" evidence="1">
    <location>
        <begin position="28"/>
        <end position="37"/>
    </location>
</feature>
<name>A4G408_HERAR</name>
<dbReference type="EMBL" id="CU207211">
    <property type="protein sequence ID" value="CAL61245.1"/>
    <property type="molecule type" value="Genomic_DNA"/>
</dbReference>
<dbReference type="Proteomes" id="UP000006697">
    <property type="component" value="Chromosome"/>
</dbReference>
<accession>A4G408</accession>
<feature type="region of interest" description="Disordered" evidence="1">
    <location>
        <begin position="1"/>
        <end position="72"/>
    </location>
</feature>
<dbReference type="KEGG" id="har:HEAR1066"/>
<dbReference type="HOGENOM" id="CLU_086921_1_0_4"/>
<dbReference type="eggNOG" id="ENOG50307Y4">
    <property type="taxonomic scope" value="Bacteria"/>
</dbReference>
<feature type="compositionally biased region" description="Polar residues" evidence="1">
    <location>
        <begin position="59"/>
        <end position="72"/>
    </location>
</feature>
<sequence>MTTIANSIANSAPRPAVTPAAVASTRENTSRQTEKTDVPSGDKVTLGEPVTTDAGTYPNPRTSPSQTHTDSVQARTDIATMLEESNRKVQEIINLILPLMTQQGLDIAKVISGEQKLTADAASIEKARAAIAEDGEMGVRQVAERILNFSKASIGDDPAKLAAVRAAVEKGFKQATEMLGGKLPEISQQTYAAVMAQFDQWESEGIPSGNVSLAPKAATVDSKAA</sequence>
<evidence type="ECO:0000313" key="2">
    <source>
        <dbReference type="EMBL" id="CAL61245.1"/>
    </source>
</evidence>
<keyword evidence="3" id="KW-1185">Reference proteome</keyword>
<dbReference type="STRING" id="204773.HEAR1066"/>
<feature type="compositionally biased region" description="Low complexity" evidence="1">
    <location>
        <begin position="11"/>
        <end position="26"/>
    </location>
</feature>
<evidence type="ECO:0008006" key="4">
    <source>
        <dbReference type="Google" id="ProtNLM"/>
    </source>
</evidence>
<feature type="compositionally biased region" description="Polar residues" evidence="1">
    <location>
        <begin position="1"/>
        <end position="10"/>
    </location>
</feature>
<evidence type="ECO:0000313" key="3">
    <source>
        <dbReference type="Proteomes" id="UP000006697"/>
    </source>
</evidence>
<dbReference type="AlphaFoldDB" id="A4G408"/>
<evidence type="ECO:0000256" key="1">
    <source>
        <dbReference type="SAM" id="MobiDB-lite"/>
    </source>
</evidence>